<dbReference type="Proteomes" id="UP000315295">
    <property type="component" value="Unassembled WGS sequence"/>
</dbReference>
<dbReference type="STRING" id="106549.A0A540K5B1"/>
<dbReference type="Pfam" id="PF00560">
    <property type="entry name" value="LRR_1"/>
    <property type="match status" value="1"/>
</dbReference>
<dbReference type="PANTHER" id="PTHR48006:SF72">
    <property type="entry name" value="LRR RECEPTOR-LIKE SERINE_THREONINE-PROTEIN KINASE RFK1-RELATED"/>
    <property type="match status" value="1"/>
</dbReference>
<dbReference type="AlphaFoldDB" id="A0A540K5B1"/>
<dbReference type="Pfam" id="PF13855">
    <property type="entry name" value="LRR_8"/>
    <property type="match status" value="1"/>
</dbReference>
<evidence type="ECO:0000313" key="3">
    <source>
        <dbReference type="EMBL" id="TQD69415.1"/>
    </source>
</evidence>
<comment type="caution">
    <text evidence="3">The sequence shown here is derived from an EMBL/GenBank/DDBJ whole genome shotgun (WGS) entry which is preliminary data.</text>
</comment>
<dbReference type="GO" id="GO:0004674">
    <property type="term" value="F:protein serine/threonine kinase activity"/>
    <property type="evidence" value="ECO:0007669"/>
    <property type="project" value="TreeGrafter"/>
</dbReference>
<evidence type="ECO:0000256" key="2">
    <source>
        <dbReference type="SAM" id="SignalP"/>
    </source>
</evidence>
<feature type="signal peptide" evidence="2">
    <location>
        <begin position="1"/>
        <end position="28"/>
    </location>
</feature>
<proteinExistence type="predicted"/>
<keyword evidence="2" id="KW-0732">Signal</keyword>
<dbReference type="FunFam" id="3.80.10.10:FF:000452">
    <property type="entry name" value="Probable LRR receptor-like serine/threonine-protein kinase RFK1"/>
    <property type="match status" value="1"/>
</dbReference>
<gene>
    <name evidence="3" type="ORF">C1H46_045052</name>
</gene>
<dbReference type="InterPro" id="IPR001611">
    <property type="entry name" value="Leu-rich_rpt"/>
</dbReference>
<evidence type="ECO:0008006" key="5">
    <source>
        <dbReference type="Google" id="ProtNLM"/>
    </source>
</evidence>
<accession>A0A540K5B1</accession>
<dbReference type="Gene3D" id="3.80.10.10">
    <property type="entry name" value="Ribonuclease Inhibitor"/>
    <property type="match status" value="1"/>
</dbReference>
<evidence type="ECO:0000313" key="4">
    <source>
        <dbReference type="Proteomes" id="UP000315295"/>
    </source>
</evidence>
<dbReference type="InterPro" id="IPR032675">
    <property type="entry name" value="LRR_dom_sf"/>
</dbReference>
<evidence type="ECO:0000256" key="1">
    <source>
        <dbReference type="ARBA" id="ARBA00004479"/>
    </source>
</evidence>
<dbReference type="GO" id="GO:0016020">
    <property type="term" value="C:membrane"/>
    <property type="evidence" value="ECO:0007669"/>
    <property type="project" value="UniProtKB-SubCell"/>
</dbReference>
<keyword evidence="4" id="KW-1185">Reference proteome</keyword>
<comment type="subcellular location">
    <subcellularLocation>
        <location evidence="1">Membrane</location>
        <topology evidence="1">Single-pass type I membrane protein</topology>
    </subcellularLocation>
</comment>
<protein>
    <recommendedName>
        <fullName evidence="5">Leucine-rich repeat-containing N-terminal plant-type domain-containing protein</fullName>
    </recommendedName>
</protein>
<dbReference type="SUPFAM" id="SSF52058">
    <property type="entry name" value="L domain-like"/>
    <property type="match status" value="1"/>
</dbReference>
<name>A0A540K5B1_MALBA</name>
<organism evidence="3 4">
    <name type="scientific">Malus baccata</name>
    <name type="common">Siberian crab apple</name>
    <name type="synonym">Pyrus baccata</name>
    <dbReference type="NCBI Taxonomy" id="106549"/>
    <lineage>
        <taxon>Eukaryota</taxon>
        <taxon>Viridiplantae</taxon>
        <taxon>Streptophyta</taxon>
        <taxon>Embryophyta</taxon>
        <taxon>Tracheophyta</taxon>
        <taxon>Spermatophyta</taxon>
        <taxon>Magnoliopsida</taxon>
        <taxon>eudicotyledons</taxon>
        <taxon>Gunneridae</taxon>
        <taxon>Pentapetalae</taxon>
        <taxon>rosids</taxon>
        <taxon>fabids</taxon>
        <taxon>Rosales</taxon>
        <taxon>Rosaceae</taxon>
        <taxon>Amygdaloideae</taxon>
        <taxon>Maleae</taxon>
        <taxon>Malus</taxon>
    </lineage>
</organism>
<sequence length="215" mass="23769">MQKLAGNLFLFVCFIIIALSCSTHLGLAQLIMLPQQEVYALREIATTMGAKYWTFNAGTCRIETVGLTEKQPKGSEGNTECDCNFENGTVCHIATLTLMGYSLPGLLPPQLVKLPYLRKIDFSYNYLSGTIPKEWASMKLNYFSVLVNRLSGEIPKELGNITNLTDLNLEANQFSGSLPTELGNLVNLQTLMLSSNQLTGYLPETFSGLRILTDL</sequence>
<reference evidence="3 4" key="1">
    <citation type="journal article" date="2019" name="G3 (Bethesda)">
        <title>Sequencing of a Wild Apple (Malus baccata) Genome Unravels the Differences Between Cultivated and Wild Apple Species Regarding Disease Resistance and Cold Tolerance.</title>
        <authorList>
            <person name="Chen X."/>
        </authorList>
    </citation>
    <scope>NUCLEOTIDE SEQUENCE [LARGE SCALE GENOMIC DNA]</scope>
    <source>
        <strain evidence="4">cv. Shandingzi</strain>
        <tissue evidence="3">Leaves</tissue>
    </source>
</reference>
<feature type="chain" id="PRO_5021821553" description="Leucine-rich repeat-containing N-terminal plant-type domain-containing protein" evidence="2">
    <location>
        <begin position="29"/>
        <end position="215"/>
    </location>
</feature>
<dbReference type="EMBL" id="VIEB01003644">
    <property type="protein sequence ID" value="TQD69415.1"/>
    <property type="molecule type" value="Genomic_DNA"/>
</dbReference>
<dbReference type="PANTHER" id="PTHR48006">
    <property type="entry name" value="LEUCINE-RICH REPEAT-CONTAINING PROTEIN DDB_G0281931-RELATED"/>
    <property type="match status" value="1"/>
</dbReference>
<dbReference type="InterPro" id="IPR051824">
    <property type="entry name" value="LRR_Rcpt-Like_S/T_Kinase"/>
</dbReference>
<dbReference type="PROSITE" id="PS51257">
    <property type="entry name" value="PROKAR_LIPOPROTEIN"/>
    <property type="match status" value="1"/>
</dbReference>